<feature type="transmembrane region" description="Helical" evidence="1">
    <location>
        <begin position="137"/>
        <end position="154"/>
    </location>
</feature>
<proteinExistence type="predicted"/>
<dbReference type="AlphaFoldDB" id="A0A923E1N7"/>
<feature type="transmembrane region" description="Helical" evidence="1">
    <location>
        <begin position="97"/>
        <end position="117"/>
    </location>
</feature>
<gene>
    <name evidence="2" type="ORF">GM921_10095</name>
</gene>
<feature type="transmembrane region" description="Helical" evidence="1">
    <location>
        <begin position="44"/>
        <end position="67"/>
    </location>
</feature>
<name>A0A923E1N7_9SPHI</name>
<dbReference type="RefSeq" id="WP_182922525.1">
    <property type="nucleotide sequence ID" value="NZ_WNXD01000002.1"/>
</dbReference>
<dbReference type="EMBL" id="WNXD01000002">
    <property type="protein sequence ID" value="MBB2145837.1"/>
    <property type="molecule type" value="Genomic_DNA"/>
</dbReference>
<dbReference type="Proteomes" id="UP000601055">
    <property type="component" value="Unassembled WGS sequence"/>
</dbReference>
<evidence type="ECO:0000313" key="3">
    <source>
        <dbReference type="Proteomes" id="UP000601055"/>
    </source>
</evidence>
<accession>A0A923E1N7</accession>
<keyword evidence="1" id="KW-0812">Transmembrane</keyword>
<keyword evidence="1" id="KW-0472">Membrane</keyword>
<keyword evidence="1" id="KW-1133">Transmembrane helix</keyword>
<organism evidence="2 3">
    <name type="scientific">Pedobacter planticolens</name>
    <dbReference type="NCBI Taxonomy" id="2679964"/>
    <lineage>
        <taxon>Bacteria</taxon>
        <taxon>Pseudomonadati</taxon>
        <taxon>Bacteroidota</taxon>
        <taxon>Sphingobacteriia</taxon>
        <taxon>Sphingobacteriales</taxon>
        <taxon>Sphingobacteriaceae</taxon>
        <taxon>Pedobacter</taxon>
    </lineage>
</organism>
<keyword evidence="3" id="KW-1185">Reference proteome</keyword>
<protein>
    <submittedName>
        <fullName evidence="2">Uncharacterized protein</fullName>
    </submittedName>
</protein>
<evidence type="ECO:0000313" key="2">
    <source>
        <dbReference type="EMBL" id="MBB2145837.1"/>
    </source>
</evidence>
<feature type="transmembrane region" description="Helical" evidence="1">
    <location>
        <begin position="7"/>
        <end position="29"/>
    </location>
</feature>
<evidence type="ECO:0000256" key="1">
    <source>
        <dbReference type="SAM" id="Phobius"/>
    </source>
</evidence>
<reference evidence="2" key="1">
    <citation type="submission" date="2019-11" db="EMBL/GenBank/DDBJ databases">
        <title>Description of Pedobacter sp. LMG 31464T.</title>
        <authorList>
            <person name="Carlier A."/>
            <person name="Qi S."/>
            <person name="Vandamme P."/>
        </authorList>
    </citation>
    <scope>NUCLEOTIDE SEQUENCE</scope>
    <source>
        <strain evidence="2">LMG 31464</strain>
    </source>
</reference>
<sequence length="176" mass="20395">MTIRTFWTIFIKILGIWLVIESITVIQQFLSTLSTLRFNNENNFYGTIIALLLLTIIIYILVLRLLLFKTSWLIDKMHLENGFLEEKIELNIKSTTVLSIATIVIGGLIFVDSLPQLCKQIFMYFQQRNVFGESPTSGWIIFQFVKTSIGYLLMTNSKLIAKFIDKQSREQNDSVE</sequence>
<comment type="caution">
    <text evidence="2">The sequence shown here is derived from an EMBL/GenBank/DDBJ whole genome shotgun (WGS) entry which is preliminary data.</text>
</comment>